<dbReference type="RefSeq" id="WP_143125446.1">
    <property type="nucleotide sequence ID" value="NZ_VJMG01000029.1"/>
</dbReference>
<keyword evidence="4 5" id="KW-0460">Magnesium</keyword>
<evidence type="ECO:0000256" key="1">
    <source>
        <dbReference type="ARBA" id="ARBA00009759"/>
    </source>
</evidence>
<name>A0A549TA00_9HYPH</name>
<evidence type="ECO:0000256" key="2">
    <source>
        <dbReference type="ARBA" id="ARBA00022723"/>
    </source>
</evidence>
<feature type="binding site" evidence="5">
    <location>
        <position position="86"/>
    </location>
    <ligand>
        <name>Mg(2+)</name>
        <dbReference type="ChEBI" id="CHEBI:18420"/>
        <label>1</label>
        <note>catalytic</note>
    </ligand>
</feature>
<dbReference type="PRINTS" id="PR00377">
    <property type="entry name" value="IMPHPHTASES"/>
</dbReference>
<keyword evidence="7" id="KW-1185">Reference proteome</keyword>
<organism evidence="6 7">
    <name type="scientific">Rhizobium straminoryzae</name>
    <dbReference type="NCBI Taxonomy" id="1387186"/>
    <lineage>
        <taxon>Bacteria</taxon>
        <taxon>Pseudomonadati</taxon>
        <taxon>Pseudomonadota</taxon>
        <taxon>Alphaproteobacteria</taxon>
        <taxon>Hyphomicrobiales</taxon>
        <taxon>Rhizobiaceae</taxon>
        <taxon>Rhizobium/Agrobacterium group</taxon>
        <taxon>Rhizobium</taxon>
    </lineage>
</organism>
<comment type="caution">
    <text evidence="6">The sequence shown here is derived from an EMBL/GenBank/DDBJ whole genome shotgun (WGS) entry which is preliminary data.</text>
</comment>
<dbReference type="GO" id="GO:0006020">
    <property type="term" value="P:inositol metabolic process"/>
    <property type="evidence" value="ECO:0007669"/>
    <property type="project" value="TreeGrafter"/>
</dbReference>
<dbReference type="GO" id="GO:0008934">
    <property type="term" value="F:inositol monophosphate 1-phosphatase activity"/>
    <property type="evidence" value="ECO:0007669"/>
    <property type="project" value="TreeGrafter"/>
</dbReference>
<protein>
    <submittedName>
        <fullName evidence="6">Myo-inositol-1-monophosphatase</fullName>
    </submittedName>
</protein>
<reference evidence="6 7" key="1">
    <citation type="submission" date="2019-07" db="EMBL/GenBank/DDBJ databases">
        <title>Ln-dependent methylotrophs.</title>
        <authorList>
            <person name="Tani A."/>
        </authorList>
    </citation>
    <scope>NUCLEOTIDE SEQUENCE [LARGE SCALE GENOMIC DNA]</scope>
    <source>
        <strain evidence="6 7">SM12</strain>
    </source>
</reference>
<dbReference type="GO" id="GO:0007165">
    <property type="term" value="P:signal transduction"/>
    <property type="evidence" value="ECO:0007669"/>
    <property type="project" value="TreeGrafter"/>
</dbReference>
<evidence type="ECO:0000313" key="6">
    <source>
        <dbReference type="EMBL" id="TRL38704.1"/>
    </source>
</evidence>
<sequence>MPTVSDRLTVARSIIGEAAHRAMAHFIARDSLPLEQKSASDFVSEADRDVETLIRARLQHCLPGDRMLGEEMGGDVSDSFWAIDPIDGTANFLRGSPLWGVSLGYVEAGRPVVGVVAYPALSLTLSAADGLGIQKNGAAFHRHVSFPEIRLASVGESAQWPAEEMAQTELALRRDGWGITEYRCATIGLGFAALGFTDGYVERHTSIWDIAAGAVLCSEAGLVVQQSGTTETAAMTILAATPPLAILLRPLVELPQVAD</sequence>
<evidence type="ECO:0000256" key="5">
    <source>
        <dbReference type="PIRSR" id="PIRSR600760-2"/>
    </source>
</evidence>
<keyword evidence="3" id="KW-0378">Hydrolase</keyword>
<keyword evidence="2 5" id="KW-0479">Metal-binding</keyword>
<accession>A0A549TA00</accession>
<dbReference type="InterPro" id="IPR000760">
    <property type="entry name" value="Inositol_monophosphatase-like"/>
</dbReference>
<dbReference type="EMBL" id="VJMG01000029">
    <property type="protein sequence ID" value="TRL38704.1"/>
    <property type="molecule type" value="Genomic_DNA"/>
</dbReference>
<dbReference type="Pfam" id="PF00459">
    <property type="entry name" value="Inositol_P"/>
    <property type="match status" value="1"/>
</dbReference>
<gene>
    <name evidence="6" type="ORF">FNA46_12020</name>
</gene>
<comment type="cofactor">
    <cofactor evidence="5">
        <name>Mg(2+)</name>
        <dbReference type="ChEBI" id="CHEBI:18420"/>
    </cofactor>
</comment>
<dbReference type="Gene3D" id="3.30.540.10">
    <property type="entry name" value="Fructose-1,6-Bisphosphatase, subunit A, domain 1"/>
    <property type="match status" value="1"/>
</dbReference>
<evidence type="ECO:0000256" key="4">
    <source>
        <dbReference type="ARBA" id="ARBA00022842"/>
    </source>
</evidence>
<dbReference type="PANTHER" id="PTHR20854:SF4">
    <property type="entry name" value="INOSITOL-1-MONOPHOSPHATASE-RELATED"/>
    <property type="match status" value="1"/>
</dbReference>
<feature type="binding site" evidence="5">
    <location>
        <position position="209"/>
    </location>
    <ligand>
        <name>Mg(2+)</name>
        <dbReference type="ChEBI" id="CHEBI:18420"/>
        <label>1</label>
        <note>catalytic</note>
    </ligand>
</feature>
<feature type="binding site" evidence="5">
    <location>
        <position position="87"/>
    </location>
    <ligand>
        <name>Mg(2+)</name>
        <dbReference type="ChEBI" id="CHEBI:18420"/>
        <label>1</label>
        <note>catalytic</note>
    </ligand>
</feature>
<dbReference type="Gene3D" id="3.40.190.80">
    <property type="match status" value="1"/>
</dbReference>
<dbReference type="PROSITE" id="PS00629">
    <property type="entry name" value="IMP_1"/>
    <property type="match status" value="1"/>
</dbReference>
<comment type="similarity">
    <text evidence="1">Belongs to the inositol monophosphatase superfamily.</text>
</comment>
<dbReference type="InterPro" id="IPR020583">
    <property type="entry name" value="Inositol_monoP_metal-BS"/>
</dbReference>
<feature type="binding site" evidence="5">
    <location>
        <position position="70"/>
    </location>
    <ligand>
        <name>Mg(2+)</name>
        <dbReference type="ChEBI" id="CHEBI:18420"/>
        <label>1</label>
        <note>catalytic</note>
    </ligand>
</feature>
<evidence type="ECO:0000313" key="7">
    <source>
        <dbReference type="Proteomes" id="UP000316801"/>
    </source>
</evidence>
<dbReference type="AlphaFoldDB" id="A0A549TA00"/>
<dbReference type="GO" id="GO:0046872">
    <property type="term" value="F:metal ion binding"/>
    <property type="evidence" value="ECO:0007669"/>
    <property type="project" value="UniProtKB-KW"/>
</dbReference>
<proteinExistence type="inferred from homology"/>
<feature type="binding site" evidence="5">
    <location>
        <position position="84"/>
    </location>
    <ligand>
        <name>Mg(2+)</name>
        <dbReference type="ChEBI" id="CHEBI:18420"/>
        <label>1</label>
        <note>catalytic</note>
    </ligand>
</feature>
<dbReference type="PANTHER" id="PTHR20854">
    <property type="entry name" value="INOSITOL MONOPHOSPHATASE"/>
    <property type="match status" value="1"/>
</dbReference>
<evidence type="ECO:0000256" key="3">
    <source>
        <dbReference type="ARBA" id="ARBA00022801"/>
    </source>
</evidence>
<dbReference type="Proteomes" id="UP000316801">
    <property type="component" value="Unassembled WGS sequence"/>
</dbReference>
<dbReference type="SUPFAM" id="SSF56655">
    <property type="entry name" value="Carbohydrate phosphatase"/>
    <property type="match status" value="1"/>
</dbReference>